<organism evidence="3 4">
    <name type="scientific">Pinibacter soli</name>
    <dbReference type="NCBI Taxonomy" id="3044211"/>
    <lineage>
        <taxon>Bacteria</taxon>
        <taxon>Pseudomonadati</taxon>
        <taxon>Bacteroidota</taxon>
        <taxon>Chitinophagia</taxon>
        <taxon>Chitinophagales</taxon>
        <taxon>Chitinophagaceae</taxon>
        <taxon>Pinibacter</taxon>
    </lineage>
</organism>
<feature type="domain" description="Amidohydrolase-related" evidence="2">
    <location>
        <begin position="52"/>
        <end position="376"/>
    </location>
</feature>
<sequence length="386" mass="43191">MRYQKFKGDFLFTGKEMLAGDHALIISEKGEVQDIVPVGEAGDDIQVFEGTLAPGFVNCHCHLELSHLKDVIPPHTGLVDFLISVIQKRGFEKEMIADAITRAEQEMYNNGTVAVGDIGNTTDAIATKQRSNIYWQNFIEVLSFSDARAEENMANYKNILQTFQQELIGKSSLAPHSPYSISPKTFDMINAATKDQIISIHNQESIAEDVLYKTGEGDFLKLYKNFGVEKSPFPVTGKSTIQSYLPHFNNGQTIFLVHNTYMQEEDIVFANNHAAQNGLQLVYCFCPNANKYIENRLPQLDMFIKHNCRMVLGTDSYSSNWQLNIAKEIKTLHEAFPNIPLTTLLQMGNLNGAEALQLAGKMGSLEKGKTPGVVVISRDFESRRIV</sequence>
<dbReference type="InterPro" id="IPR006680">
    <property type="entry name" value="Amidohydro-rel"/>
</dbReference>
<dbReference type="EMBL" id="JASBRG010000006">
    <property type="protein sequence ID" value="MDI3320267.1"/>
    <property type="molecule type" value="Genomic_DNA"/>
</dbReference>
<dbReference type="PANTHER" id="PTHR43794:SF11">
    <property type="entry name" value="AMIDOHYDROLASE-RELATED DOMAIN-CONTAINING PROTEIN"/>
    <property type="match status" value="1"/>
</dbReference>
<reference evidence="3 4" key="1">
    <citation type="submission" date="2023-05" db="EMBL/GenBank/DDBJ databases">
        <title>Genome sequence of Pinibacter sp. MAH-24.</title>
        <authorList>
            <person name="Huq M.A."/>
        </authorList>
    </citation>
    <scope>NUCLEOTIDE SEQUENCE [LARGE SCALE GENOMIC DNA]</scope>
    <source>
        <strain evidence="3 4">MAH-24</strain>
    </source>
</reference>
<dbReference type="InterPro" id="IPR032466">
    <property type="entry name" value="Metal_Hydrolase"/>
</dbReference>
<gene>
    <name evidence="3" type="ORF">QJ048_10815</name>
</gene>
<keyword evidence="1" id="KW-0378">Hydrolase</keyword>
<comment type="caution">
    <text evidence="3">The sequence shown here is derived from an EMBL/GenBank/DDBJ whole genome shotgun (WGS) entry which is preliminary data.</text>
</comment>
<dbReference type="Proteomes" id="UP001226434">
    <property type="component" value="Unassembled WGS sequence"/>
</dbReference>
<accession>A0ABT6REJ9</accession>
<dbReference type="InterPro" id="IPR050287">
    <property type="entry name" value="MTA/SAH_deaminase"/>
</dbReference>
<dbReference type="PANTHER" id="PTHR43794">
    <property type="entry name" value="AMINOHYDROLASE SSNA-RELATED"/>
    <property type="match status" value="1"/>
</dbReference>
<dbReference type="RefSeq" id="WP_282334364.1">
    <property type="nucleotide sequence ID" value="NZ_JASBRG010000006.1"/>
</dbReference>
<name>A0ABT6REJ9_9BACT</name>
<dbReference type="Gene3D" id="3.20.20.140">
    <property type="entry name" value="Metal-dependent hydrolases"/>
    <property type="match status" value="1"/>
</dbReference>
<evidence type="ECO:0000256" key="1">
    <source>
        <dbReference type="ARBA" id="ARBA00022801"/>
    </source>
</evidence>
<evidence type="ECO:0000313" key="3">
    <source>
        <dbReference type="EMBL" id="MDI3320267.1"/>
    </source>
</evidence>
<dbReference type="SUPFAM" id="SSF51556">
    <property type="entry name" value="Metallo-dependent hydrolases"/>
    <property type="match status" value="1"/>
</dbReference>
<protein>
    <submittedName>
        <fullName evidence="3">Amidohydrolase family protein</fullName>
    </submittedName>
</protein>
<evidence type="ECO:0000259" key="2">
    <source>
        <dbReference type="Pfam" id="PF01979"/>
    </source>
</evidence>
<proteinExistence type="predicted"/>
<evidence type="ECO:0000313" key="4">
    <source>
        <dbReference type="Proteomes" id="UP001226434"/>
    </source>
</evidence>
<dbReference type="Pfam" id="PF01979">
    <property type="entry name" value="Amidohydro_1"/>
    <property type="match status" value="1"/>
</dbReference>
<keyword evidence="4" id="KW-1185">Reference proteome</keyword>